<reference evidence="9" key="1">
    <citation type="journal article" date="2020" name="bioRxiv">
        <title>A rank-normalized archaeal taxonomy based on genome phylogeny resolves widespread incomplete and uneven classifications.</title>
        <authorList>
            <person name="Rinke C."/>
            <person name="Chuvochina M."/>
            <person name="Mussig A.J."/>
            <person name="Chaumeil P.-A."/>
            <person name="Waite D.W."/>
            <person name="Whitman W.B."/>
            <person name="Parks D.H."/>
            <person name="Hugenholtz P."/>
        </authorList>
    </citation>
    <scope>NUCLEOTIDE SEQUENCE [LARGE SCALE GENOMIC DNA]</scope>
</reference>
<dbReference type="Pfam" id="PF14464">
    <property type="entry name" value="Prok-JAB"/>
    <property type="match status" value="1"/>
</dbReference>
<dbReference type="GO" id="GO:0008237">
    <property type="term" value="F:metallopeptidase activity"/>
    <property type="evidence" value="ECO:0007669"/>
    <property type="project" value="UniProtKB-KW"/>
</dbReference>
<dbReference type="AlphaFoldDB" id="A0A7J4JJ14"/>
<reference evidence="8" key="2">
    <citation type="submission" date="2021-03" db="EMBL/GenBank/DDBJ databases">
        <authorList>
            <person name="Jaffe A."/>
        </authorList>
    </citation>
    <scope>NUCLEOTIDE SEQUENCE</scope>
    <source>
        <strain evidence="8">RIFCSPLOWO2_01_FULL_58_19</strain>
    </source>
</reference>
<dbReference type="Proteomes" id="UP000678237">
    <property type="component" value="Unassembled WGS sequence"/>
</dbReference>
<evidence type="ECO:0000313" key="7">
    <source>
        <dbReference type="EMBL" id="HIH16840.1"/>
    </source>
</evidence>
<keyword evidence="4" id="KW-0862">Zinc</keyword>
<evidence type="ECO:0000256" key="3">
    <source>
        <dbReference type="ARBA" id="ARBA00022801"/>
    </source>
</evidence>
<sequence length="121" mass="13133">MWKIKLATLESILLAARNTYPNEFMSLLGGSRQAKNIDELVVVPAVFGETFTLVQTHLIPFDQRIVGSVHSHPSGRASPSAEDLNAFSAFGDIHLIVGEPFALDSVRAYTVAGKAVRLQVV</sequence>
<feature type="domain" description="JAB" evidence="6">
    <location>
        <begin position="8"/>
        <end position="100"/>
    </location>
</feature>
<keyword evidence="3" id="KW-0378">Hydrolase</keyword>
<evidence type="ECO:0000313" key="9">
    <source>
        <dbReference type="Proteomes" id="UP000564964"/>
    </source>
</evidence>
<dbReference type="GO" id="GO:0046872">
    <property type="term" value="F:metal ion binding"/>
    <property type="evidence" value="ECO:0007669"/>
    <property type="project" value="UniProtKB-KW"/>
</dbReference>
<evidence type="ECO:0000256" key="4">
    <source>
        <dbReference type="ARBA" id="ARBA00022833"/>
    </source>
</evidence>
<name>A0A7J4JJ14_9ARCH</name>
<dbReference type="SUPFAM" id="SSF102712">
    <property type="entry name" value="JAB1/MPN domain"/>
    <property type="match status" value="1"/>
</dbReference>
<keyword evidence="2" id="KW-0479">Metal-binding</keyword>
<proteinExistence type="predicted"/>
<comment type="caution">
    <text evidence="7">The sequence shown here is derived from an EMBL/GenBank/DDBJ whole genome shotgun (WGS) entry which is preliminary data.</text>
</comment>
<dbReference type="GO" id="GO:0006508">
    <property type="term" value="P:proteolysis"/>
    <property type="evidence" value="ECO:0007669"/>
    <property type="project" value="UniProtKB-KW"/>
</dbReference>
<protein>
    <submittedName>
        <fullName evidence="8">Mov34/MPN/PAD-1 family protein</fullName>
    </submittedName>
</protein>
<dbReference type="Gene3D" id="3.40.140.10">
    <property type="entry name" value="Cytidine Deaminase, domain 2"/>
    <property type="match status" value="1"/>
</dbReference>
<evidence type="ECO:0000256" key="2">
    <source>
        <dbReference type="ARBA" id="ARBA00022723"/>
    </source>
</evidence>
<dbReference type="Proteomes" id="UP000564964">
    <property type="component" value="Unassembled WGS sequence"/>
</dbReference>
<gene>
    <name evidence="7" type="ORF">HA252_05530</name>
    <name evidence="8" type="ORF">J4203_01480</name>
</gene>
<accession>A0A7J4JJ14</accession>
<keyword evidence="5" id="KW-0482">Metalloprotease</keyword>
<organism evidence="7 9">
    <name type="scientific">Candidatus Iainarchaeum sp</name>
    <dbReference type="NCBI Taxonomy" id="3101447"/>
    <lineage>
        <taxon>Archaea</taxon>
        <taxon>Candidatus Iainarchaeota</taxon>
        <taxon>Candidatus Iainarchaeia</taxon>
        <taxon>Candidatus Iainarchaeales</taxon>
        <taxon>Candidatus Iainarchaeaceae</taxon>
        <taxon>Candidatus Iainarchaeum</taxon>
    </lineage>
</organism>
<evidence type="ECO:0000313" key="8">
    <source>
        <dbReference type="EMBL" id="MBS3062520.1"/>
    </source>
</evidence>
<reference evidence="8" key="3">
    <citation type="submission" date="2021-05" db="EMBL/GenBank/DDBJ databases">
        <title>Protein family content uncovers lineage relationships and bacterial pathway maintenance mechanisms in DPANN archaea.</title>
        <authorList>
            <person name="Castelle C.J."/>
            <person name="Meheust R."/>
            <person name="Jaffe A.L."/>
            <person name="Seitz K."/>
            <person name="Gong X."/>
            <person name="Baker B.J."/>
            <person name="Banfield J.F."/>
        </authorList>
    </citation>
    <scope>NUCLEOTIDE SEQUENCE</scope>
    <source>
        <strain evidence="8">RIFCSPLOWO2_01_FULL_58_19</strain>
    </source>
</reference>
<evidence type="ECO:0000259" key="6">
    <source>
        <dbReference type="Pfam" id="PF14464"/>
    </source>
</evidence>
<keyword evidence="1" id="KW-0645">Protease</keyword>
<dbReference type="EMBL" id="DUGH01000129">
    <property type="protein sequence ID" value="HIH16840.1"/>
    <property type="molecule type" value="Genomic_DNA"/>
</dbReference>
<evidence type="ECO:0000256" key="1">
    <source>
        <dbReference type="ARBA" id="ARBA00022670"/>
    </source>
</evidence>
<evidence type="ECO:0000256" key="5">
    <source>
        <dbReference type="ARBA" id="ARBA00023049"/>
    </source>
</evidence>
<dbReference type="EMBL" id="JAGVWE010000002">
    <property type="protein sequence ID" value="MBS3062520.1"/>
    <property type="molecule type" value="Genomic_DNA"/>
</dbReference>
<dbReference type="InterPro" id="IPR028090">
    <property type="entry name" value="JAB_dom_prok"/>
</dbReference>